<dbReference type="PANTHER" id="PTHR38785:SF1">
    <property type="entry name" value="HOMOLOG OF VIRK"/>
    <property type="match status" value="1"/>
</dbReference>
<evidence type="ECO:0000313" key="4">
    <source>
        <dbReference type="Proteomes" id="UP000037088"/>
    </source>
</evidence>
<evidence type="ECO:0000313" key="2">
    <source>
        <dbReference type="EMBL" id="KOC92650.1"/>
    </source>
</evidence>
<gene>
    <name evidence="1" type="ORF">NG42_14075</name>
    <name evidence="2" type="ORF">NG43_12900</name>
</gene>
<accession>A0A0L7T0Z3</accession>
<organism evidence="1 4">
    <name type="scientific">Winslowiella iniecta</name>
    <dbReference type="NCBI Taxonomy" id="1560201"/>
    <lineage>
        <taxon>Bacteria</taxon>
        <taxon>Pseudomonadati</taxon>
        <taxon>Pseudomonadota</taxon>
        <taxon>Gammaproteobacteria</taxon>
        <taxon>Enterobacterales</taxon>
        <taxon>Erwiniaceae</taxon>
        <taxon>Winslowiella</taxon>
    </lineage>
</organism>
<name>A0A0L7T0Z3_9GAMM</name>
<dbReference type="AlphaFoldDB" id="A0A0L7T0Z3"/>
<dbReference type="EMBL" id="JRXE01000019">
    <property type="protein sequence ID" value="KOC89003.1"/>
    <property type="molecule type" value="Genomic_DNA"/>
</dbReference>
<dbReference type="EMBL" id="JRXF01000019">
    <property type="protein sequence ID" value="KOC92650.1"/>
    <property type="molecule type" value="Genomic_DNA"/>
</dbReference>
<dbReference type="PANTHER" id="PTHR38785">
    <property type="entry name" value="HOMOLOG OF VIRK"/>
    <property type="match status" value="1"/>
</dbReference>
<dbReference type="Pfam" id="PF04393">
    <property type="entry name" value="DUF535"/>
    <property type="match status" value="1"/>
</dbReference>
<evidence type="ECO:0008006" key="5">
    <source>
        <dbReference type="Google" id="ProtNLM"/>
    </source>
</evidence>
<keyword evidence="4" id="KW-1185">Reference proteome</keyword>
<comment type="caution">
    <text evidence="1">The sequence shown here is derived from an EMBL/GenBank/DDBJ whole genome shotgun (WGS) entry which is preliminary data.</text>
</comment>
<dbReference type="RefSeq" id="WP_052900086.1">
    <property type="nucleotide sequence ID" value="NZ_JRXE01000019.1"/>
</dbReference>
<protein>
    <recommendedName>
        <fullName evidence="5">Virulence factor VirK</fullName>
    </recommendedName>
</protein>
<dbReference type="InterPro" id="IPR007488">
    <property type="entry name" value="DUF535"/>
</dbReference>
<dbReference type="Proteomes" id="UP000037088">
    <property type="component" value="Unassembled WGS sequence"/>
</dbReference>
<dbReference type="STRING" id="1560201.NG42_14075"/>
<dbReference type="GO" id="GO:0006974">
    <property type="term" value="P:DNA damage response"/>
    <property type="evidence" value="ECO:0007669"/>
    <property type="project" value="TreeGrafter"/>
</dbReference>
<dbReference type="PATRIC" id="fig|1560201.3.peg.2992"/>
<dbReference type="OrthoDB" id="6835762at2"/>
<proteinExistence type="predicted"/>
<reference evidence="3 4" key="1">
    <citation type="journal article" date="2015" name="Int. J. Syst. Evol. Microbiol.">
        <title>Erwinia iniecta sp. nov., isolated from Russian wheat aphids (Diuraphis noxia).</title>
        <authorList>
            <person name="Campillo T."/>
            <person name="Luna E."/>
            <person name="Portier P."/>
            <person name="Fischer-Le Saux M."/>
            <person name="Lapitan N."/>
            <person name="Tisserat N.A."/>
            <person name="Leach J.E."/>
        </authorList>
    </citation>
    <scope>NUCLEOTIDE SEQUENCE [LARGE SCALE GENOMIC DNA]</scope>
    <source>
        <strain evidence="1 4">B120</strain>
        <strain evidence="2 3">B149</strain>
    </source>
</reference>
<dbReference type="Proteomes" id="UP000036851">
    <property type="component" value="Unassembled WGS sequence"/>
</dbReference>
<evidence type="ECO:0000313" key="1">
    <source>
        <dbReference type="EMBL" id="KOC89003.1"/>
    </source>
</evidence>
<evidence type="ECO:0000313" key="3">
    <source>
        <dbReference type="Proteomes" id="UP000036851"/>
    </source>
</evidence>
<sequence length="316" mass="36042">MSQFILSHELPASESALQLFTSLVSGKIKPGNAWNRVGYRLKFLLRALTLPHSSHLLLTNLARNERLQMILQAQPALPLKIYRPYLAANLGHQQAVEALSQHYLQLEKHLPASLFDGYLSADGVVLARLQGKNDETYRIRLMAMDQLNKEGEATLLFETEQGVLLATITFSVFHFQQQQTLFIGGIQGARPETPHEAIQLATKGCHGLFPKRLLIEALCGLAQHLEVKQILAAGNKTHIYQNWRYHHKKKAQLFADYDSFWQSLNGELTGDNYFRLPLRVERKSLDDIASKKRAEYRRRYSLLDSLDSQLDSQWPN</sequence>